<sequence>MRSRYLATDVFFSGRSELSEKHFETLNVPFLQVPDLHGSDRCLSLPNPSAFEIVNYLPLCFQLDPLPIHESLSAFYDDVIPKEIDCWTSLFGARKLGRVIEKLEEFIREDYMDMEEGNASPGDFWKVKETHILFKFEIPELENSLRDNDVYFKIVGDGIVFDQTITFTNETGSEIPYPYELGKFIYNIEGIPLTYSIEKGSFYFDNVDSILDKYANFLLFELNEIGLDHDMNLSNVEAFDFLLQQIECVDITKIDQFGLDSNEVTASMNIIDLEDFSKLVHVDDCARFDFSSFISILDLDVIILKDIALVEKKSAIYPMVFYNNSISKPCLVQYQEVRILDFPVFQTFETFQPLCKDQELPDQIFNEYTLPIGELYGSIISSELTLVGETLISLPTPVIYHAKEKISSNTILETILDYLNLIPLSACDDIYLDWHLLLGNICGREICYAYIDTLVEVTAYVIPPQMHYAGPENAFNDPSLWDDVLIGPEEIKCIETPLQLHVACSKWDSQINNIVLPNSIHRDDKQETGNGRILPKINSRKVSSLFESMSRSSDLNFFLNVRHGKANMEKVNDITLPSISKDAVPIPSSEMTFQQWDIKAHHVSLSDHIIHLIDDIYKCFIGTSQHYLDQSGVNYRDGPFLARYDFKLLELSKEKLMEILSEKFLNQPISSLKHDGRIEFVALYAVRRLVYFLCFFGIHPAYMYISNISQSAVYLTVLLRPIISLLENTQCKVEKELIESHPSLSVIENILRTNSCCDGKKTLIVSGRIFWFTLRKKLYSIKLPFYEVPFDHHNMMGCSELTNSISEAFLQCNCLLLSYEQIFASFPLSMFDIVLEYGGSYISSRMSTICTKMAISPQIYFLNIKLEDYSIPKALCEGFDIFKENDFKMVSFQSMSTTKDKVNFQKIIELLDFIPTLEDKTCYPASSECENKLIVCNDVESSPSIPNSVTENIMDTGITSFHKTLIIFNTKNTEKEMLMSRRSSYQKVLSMEKGGLQVVERDIDLSVDIILSADICLVWYNTKNIRSCKNFIEPNSAISTTMDVIATNIMMMLSFSFKSCLMIFEGESNFLAAVMDSSDALYAAASSLGMHLQLFCTYSSESTDEIIQSCINYITKLHGDIYPAMMELETIAESFLVRFSSINPLSAHGILSSSATLFEFLEWSNDCRTQAIRKYHIPYESISLFSTLCRYGEMGESKSGMTDCSSVDSDINTSKLQFQNKRQKSTMAIKTDHFEMFLPSYAKPVKQPYIVSIDHSKSKQSSWLADDLYAKLPIQSNIASADHSRPLKPSCSRDCFDILEDVEEYTRKNNFCDDDLFGRTVLKNSSIDNLCFVCEDFNNNVPVNHKYATLDDSFLSLPNGKDFLKSEFKRSKTVPYNHSRLGCSIADELFSLMDQNKSSDERNGCLFPTLKQKGISSMERIMQESSLNGLRISEEGNKNANNFGENLFSKALQSRRFGEESPWRSELYNKVKEKGKMPPMQSLAYNANLELRSTNSSKRNEKILKIRSPSSIDKFRYQGVSSSQSKFPLRIKNQQIIPVERHRVNLLKNDKKVDPSSSISPTWTPVDKQARQNLSFVQQGNEKQSKLIWRSTSNANMGQRSRKRNWEEILHHYGYCFVQSITKLECDIQFTIICRR</sequence>
<organism evidence="1 2">
    <name type="scientific">Zostera marina</name>
    <name type="common">Eelgrass</name>
    <dbReference type="NCBI Taxonomy" id="29655"/>
    <lineage>
        <taxon>Eukaryota</taxon>
        <taxon>Viridiplantae</taxon>
        <taxon>Streptophyta</taxon>
        <taxon>Embryophyta</taxon>
        <taxon>Tracheophyta</taxon>
        <taxon>Spermatophyta</taxon>
        <taxon>Magnoliopsida</taxon>
        <taxon>Liliopsida</taxon>
        <taxon>Zosteraceae</taxon>
        <taxon>Zostera</taxon>
    </lineage>
</organism>
<dbReference type="OrthoDB" id="2018152at2759"/>
<evidence type="ECO:0008006" key="3">
    <source>
        <dbReference type="Google" id="ProtNLM"/>
    </source>
</evidence>
<gene>
    <name evidence="1" type="ORF">ZOSMA_264G00050</name>
</gene>
<comment type="caution">
    <text evidence="1">The sequence shown here is derived from an EMBL/GenBank/DDBJ whole genome shotgun (WGS) entry which is preliminary data.</text>
</comment>
<dbReference type="STRING" id="29655.A0A0K9PEX6"/>
<dbReference type="InterPro" id="IPR038824">
    <property type="entry name" value="SHOC1-like"/>
</dbReference>
<evidence type="ECO:0000313" key="1">
    <source>
        <dbReference type="EMBL" id="KMZ67529.1"/>
    </source>
</evidence>
<keyword evidence="2" id="KW-1185">Reference proteome</keyword>
<dbReference type="EMBL" id="LFYR01000901">
    <property type="protein sequence ID" value="KMZ67529.1"/>
    <property type="molecule type" value="Genomic_DNA"/>
</dbReference>
<evidence type="ECO:0000313" key="2">
    <source>
        <dbReference type="Proteomes" id="UP000036987"/>
    </source>
</evidence>
<dbReference type="Proteomes" id="UP000036987">
    <property type="component" value="Unassembled WGS sequence"/>
</dbReference>
<protein>
    <recommendedName>
        <fullName evidence="3">Protein SHORTAGE IN CHIASMATA 1</fullName>
    </recommendedName>
</protein>
<proteinExistence type="predicted"/>
<dbReference type="GO" id="GO:0000712">
    <property type="term" value="P:resolution of meiotic recombination intermediates"/>
    <property type="evidence" value="ECO:0000318"/>
    <property type="project" value="GO_Central"/>
</dbReference>
<reference evidence="2" key="1">
    <citation type="journal article" date="2016" name="Nature">
        <title>The genome of the seagrass Zostera marina reveals angiosperm adaptation to the sea.</title>
        <authorList>
            <person name="Olsen J.L."/>
            <person name="Rouze P."/>
            <person name="Verhelst B."/>
            <person name="Lin Y.-C."/>
            <person name="Bayer T."/>
            <person name="Collen J."/>
            <person name="Dattolo E."/>
            <person name="De Paoli E."/>
            <person name="Dittami S."/>
            <person name="Maumus F."/>
            <person name="Michel G."/>
            <person name="Kersting A."/>
            <person name="Lauritano C."/>
            <person name="Lohaus R."/>
            <person name="Toepel M."/>
            <person name="Tonon T."/>
            <person name="Vanneste K."/>
            <person name="Amirebrahimi M."/>
            <person name="Brakel J."/>
            <person name="Bostroem C."/>
            <person name="Chovatia M."/>
            <person name="Grimwood J."/>
            <person name="Jenkins J.W."/>
            <person name="Jueterbock A."/>
            <person name="Mraz A."/>
            <person name="Stam W.T."/>
            <person name="Tice H."/>
            <person name="Bornberg-Bauer E."/>
            <person name="Green P.J."/>
            <person name="Pearson G.A."/>
            <person name="Procaccini G."/>
            <person name="Duarte C.M."/>
            <person name="Schmutz J."/>
            <person name="Reusch T.B.H."/>
            <person name="Van de Peer Y."/>
        </authorList>
    </citation>
    <scope>NUCLEOTIDE SEQUENCE [LARGE SCALE GENOMIC DNA]</scope>
    <source>
        <strain evidence="2">cv. Finnish</strain>
    </source>
</reference>
<dbReference type="PANTHER" id="PTHR35764">
    <property type="entry name" value="PROTEIN SHORTAGE IN CHIASMATA 1"/>
    <property type="match status" value="1"/>
</dbReference>
<name>A0A0K9PEX6_ZOSMR</name>
<dbReference type="OMA" id="CNDVESS"/>
<dbReference type="PANTHER" id="PTHR35764:SF1">
    <property type="entry name" value="PROTEIN SHORTAGE IN CHIASMATA 1"/>
    <property type="match status" value="1"/>
</dbReference>
<accession>A0A0K9PEX6</accession>